<dbReference type="Gene3D" id="3.50.50.60">
    <property type="entry name" value="FAD/NAD(P)-binding domain"/>
    <property type="match status" value="1"/>
</dbReference>
<dbReference type="Proteomes" id="UP000183815">
    <property type="component" value="Unassembled WGS sequence"/>
</dbReference>
<feature type="domain" description="Digeranylgeranylglycerophospholipid reductase catalytic" evidence="2">
    <location>
        <begin position="165"/>
        <end position="224"/>
    </location>
</feature>
<evidence type="ECO:0000313" key="3">
    <source>
        <dbReference type="EMBL" id="OIR20254.1"/>
    </source>
</evidence>
<organism evidence="3 4">
    <name type="scientific">Marine Group III euryarchaeote CG-Bathy1</name>
    <dbReference type="NCBI Taxonomy" id="1889001"/>
    <lineage>
        <taxon>Archaea</taxon>
        <taxon>Methanobacteriati</taxon>
        <taxon>Thermoplasmatota</taxon>
        <taxon>Thermoplasmata</taxon>
        <taxon>Candidatus Thermoprofundales</taxon>
    </lineage>
</organism>
<sequence>MAIFDVIVIGGGPSGASAAKEAVERGLSVALFDHTHPRRKACGGGLPVKGIEWMDAPDEAIECHISSISFKLDDIKLKIPVNKGKYVRRDDWDNYLFNRAEEAGAKLFKERVVKIEKNNDSWVVNDSYQSKYIIGADGVNGISRKTFSKKISRDDLFSAFGYYLDIQPEDNEMEFIVGHLPGEEGYIWVFPKKDHYNVGICYNARTSGMRDALDNFVKDRWPGEKIDGKKWKLDETGEEVDCIPFGSAIPSYNNKKLFDAPISGPDWVLCGDAAGHVNPIHGEGLNHAVLGGRLAAQAVSEGDPTKFESYWREHYREDMYHAVTVKHQIYRSWFLKLAFKLGRTPTLFHLLSSIVRDEDKQSMSVFKFWYKLPIAFIQALFGMSHHSLKNET</sequence>
<dbReference type="InterPro" id="IPR036188">
    <property type="entry name" value="FAD/NAD-bd_sf"/>
</dbReference>
<dbReference type="Pfam" id="PF07992">
    <property type="entry name" value="Pyr_redox_2"/>
    <property type="match status" value="1"/>
</dbReference>
<dbReference type="PRINTS" id="PR00420">
    <property type="entry name" value="RNGMNOXGNASE"/>
</dbReference>
<evidence type="ECO:0000313" key="4">
    <source>
        <dbReference type="Proteomes" id="UP000183815"/>
    </source>
</evidence>
<name>A0A1J5U7J0_9ARCH</name>
<comment type="caution">
    <text evidence="3">The sequence shown here is derived from an EMBL/GenBank/DDBJ whole genome shotgun (WGS) entry which is preliminary data.</text>
</comment>
<dbReference type="SUPFAM" id="SSF51905">
    <property type="entry name" value="FAD/NAD(P)-binding domain"/>
    <property type="match status" value="1"/>
</dbReference>
<dbReference type="NCBIfam" id="TIGR02032">
    <property type="entry name" value="GG-red-SF"/>
    <property type="match status" value="1"/>
</dbReference>
<dbReference type="PANTHER" id="PTHR42685:SF22">
    <property type="entry name" value="CONDITIONED MEDIUM FACTOR RECEPTOR 1"/>
    <property type="match status" value="1"/>
</dbReference>
<dbReference type="GO" id="GO:0016628">
    <property type="term" value="F:oxidoreductase activity, acting on the CH-CH group of donors, NAD or NADP as acceptor"/>
    <property type="evidence" value="ECO:0007669"/>
    <property type="project" value="InterPro"/>
</dbReference>
<dbReference type="PANTHER" id="PTHR42685">
    <property type="entry name" value="GERANYLGERANYL DIPHOSPHATE REDUCTASE"/>
    <property type="match status" value="1"/>
</dbReference>
<dbReference type="EMBL" id="MIYU01000001">
    <property type="protein sequence ID" value="OIR20254.1"/>
    <property type="molecule type" value="Genomic_DNA"/>
</dbReference>
<accession>A0A1J5U7J0</accession>
<reference evidence="3 4" key="1">
    <citation type="submission" date="2016-08" db="EMBL/GenBank/DDBJ databases">
        <title>New Insights into Marine Group III Euryarchaeota, from dark to light.</title>
        <authorList>
            <person name="Haro-Moreno J.M."/>
            <person name="Rodriguez-Valera F."/>
            <person name="Lopez-Garcia P."/>
            <person name="Moreira D."/>
            <person name="Martin-Cuadrado A.B."/>
        </authorList>
    </citation>
    <scope>NUCLEOTIDE SEQUENCE [LARGE SCALE GENOMIC DNA]</scope>
    <source>
        <strain evidence="3">CG-Bathy1</strain>
    </source>
</reference>
<dbReference type="InterPro" id="IPR054715">
    <property type="entry name" value="GGR_cat"/>
</dbReference>
<dbReference type="Pfam" id="PF22578">
    <property type="entry name" value="GGR_cat"/>
    <property type="match status" value="1"/>
</dbReference>
<dbReference type="InterPro" id="IPR011777">
    <property type="entry name" value="Geranylgeranyl_Rdtase_fam"/>
</dbReference>
<dbReference type="InterPro" id="IPR023753">
    <property type="entry name" value="FAD/NAD-binding_dom"/>
</dbReference>
<evidence type="ECO:0000259" key="2">
    <source>
        <dbReference type="Pfam" id="PF22578"/>
    </source>
</evidence>
<evidence type="ECO:0000259" key="1">
    <source>
        <dbReference type="Pfam" id="PF07992"/>
    </source>
</evidence>
<gene>
    <name evidence="3" type="ORF">BEU04_00105</name>
</gene>
<dbReference type="AlphaFoldDB" id="A0A1J5U7J0"/>
<proteinExistence type="predicted"/>
<feature type="domain" description="FAD/NAD(P)-binding" evidence="1">
    <location>
        <begin position="4"/>
        <end position="137"/>
    </location>
</feature>
<protein>
    <submittedName>
        <fullName evidence="3">Uncharacterized protein</fullName>
    </submittedName>
</protein>
<dbReference type="InterPro" id="IPR050407">
    <property type="entry name" value="Geranylgeranyl_reductase"/>
</dbReference>